<dbReference type="Proteomes" id="UP000887578">
    <property type="component" value="Unplaced"/>
</dbReference>
<feature type="repeat" description="ANK" evidence="1">
    <location>
        <begin position="95"/>
        <end position="127"/>
    </location>
</feature>
<dbReference type="PROSITE" id="PS50297">
    <property type="entry name" value="ANK_REP_REGION"/>
    <property type="match status" value="2"/>
</dbReference>
<feature type="repeat" description="ANK" evidence="1">
    <location>
        <begin position="11"/>
        <end position="43"/>
    </location>
</feature>
<sequence length="155" mass="17583">MNAYMEAQNNDHKTPLYFAADMNDFDAVNMLLLNGALLDTANIFQHPNTHSEKQLNEISKIFDILKGKCPENIIAVLNKRSSKEVLTIVNACDEHGHTLLHYAGLWNYIDIILYLIENGSVVNNVAKCECAAEEFDNKAHKKLFKNISKLYDDLL</sequence>
<dbReference type="Pfam" id="PF00023">
    <property type="entry name" value="Ank"/>
    <property type="match status" value="2"/>
</dbReference>
<accession>A0A914QGN3</accession>
<dbReference type="InterPro" id="IPR052457">
    <property type="entry name" value="Ankyrin-DD_containing_protein"/>
</dbReference>
<reference evidence="3" key="1">
    <citation type="submission" date="2022-11" db="UniProtKB">
        <authorList>
            <consortium name="WormBaseParasite"/>
        </authorList>
    </citation>
    <scope>IDENTIFICATION</scope>
</reference>
<dbReference type="AlphaFoldDB" id="A0A914QGN3"/>
<keyword evidence="1" id="KW-0040">ANK repeat</keyword>
<dbReference type="WBParaSite" id="PDA_v2.g28648.t1">
    <property type="protein sequence ID" value="PDA_v2.g28648.t1"/>
    <property type="gene ID" value="PDA_v2.g28648"/>
</dbReference>
<dbReference type="SUPFAM" id="SSF48403">
    <property type="entry name" value="Ankyrin repeat"/>
    <property type="match status" value="1"/>
</dbReference>
<evidence type="ECO:0000313" key="3">
    <source>
        <dbReference type="WBParaSite" id="PDA_v2.g28648.t1"/>
    </source>
</evidence>
<dbReference type="Gene3D" id="1.25.40.20">
    <property type="entry name" value="Ankyrin repeat-containing domain"/>
    <property type="match status" value="2"/>
</dbReference>
<dbReference type="InterPro" id="IPR036770">
    <property type="entry name" value="Ankyrin_rpt-contain_sf"/>
</dbReference>
<keyword evidence="2" id="KW-1185">Reference proteome</keyword>
<dbReference type="SMART" id="SM00248">
    <property type="entry name" value="ANK"/>
    <property type="match status" value="2"/>
</dbReference>
<dbReference type="PANTHER" id="PTHR24125">
    <property type="entry name" value="ANKYRIN REPEAT AND DEATH DOMAIN-CONTAINING PROTEIN"/>
    <property type="match status" value="1"/>
</dbReference>
<dbReference type="PROSITE" id="PS50088">
    <property type="entry name" value="ANK_REPEAT"/>
    <property type="match status" value="2"/>
</dbReference>
<name>A0A914QGN3_9BILA</name>
<dbReference type="InterPro" id="IPR002110">
    <property type="entry name" value="Ankyrin_rpt"/>
</dbReference>
<proteinExistence type="predicted"/>
<dbReference type="PANTHER" id="PTHR24125:SF5">
    <property type="entry name" value="ANKYRIN REPEAT PROTEIN"/>
    <property type="match status" value="1"/>
</dbReference>
<evidence type="ECO:0000313" key="2">
    <source>
        <dbReference type="Proteomes" id="UP000887578"/>
    </source>
</evidence>
<evidence type="ECO:0000256" key="1">
    <source>
        <dbReference type="PROSITE-ProRule" id="PRU00023"/>
    </source>
</evidence>
<organism evidence="2 3">
    <name type="scientific">Panagrolaimus davidi</name>
    <dbReference type="NCBI Taxonomy" id="227884"/>
    <lineage>
        <taxon>Eukaryota</taxon>
        <taxon>Metazoa</taxon>
        <taxon>Ecdysozoa</taxon>
        <taxon>Nematoda</taxon>
        <taxon>Chromadorea</taxon>
        <taxon>Rhabditida</taxon>
        <taxon>Tylenchina</taxon>
        <taxon>Panagrolaimomorpha</taxon>
        <taxon>Panagrolaimoidea</taxon>
        <taxon>Panagrolaimidae</taxon>
        <taxon>Panagrolaimus</taxon>
    </lineage>
</organism>
<protein>
    <submittedName>
        <fullName evidence="3">Ankyrin repeat protein</fullName>
    </submittedName>
</protein>